<dbReference type="Proteomes" id="UP000620559">
    <property type="component" value="Unassembled WGS sequence"/>
</dbReference>
<evidence type="ECO:0000313" key="1">
    <source>
        <dbReference type="EMBL" id="MBE9215687.1"/>
    </source>
</evidence>
<keyword evidence="2" id="KW-1185">Reference proteome</keyword>
<proteinExistence type="predicted"/>
<protein>
    <submittedName>
        <fullName evidence="1">Uncharacterized protein</fullName>
    </submittedName>
</protein>
<organism evidence="1 2">
    <name type="scientific">Plectonema cf. radiosum LEGE 06105</name>
    <dbReference type="NCBI Taxonomy" id="945769"/>
    <lineage>
        <taxon>Bacteria</taxon>
        <taxon>Bacillati</taxon>
        <taxon>Cyanobacteriota</taxon>
        <taxon>Cyanophyceae</taxon>
        <taxon>Oscillatoriophycideae</taxon>
        <taxon>Oscillatoriales</taxon>
        <taxon>Microcoleaceae</taxon>
        <taxon>Plectonema</taxon>
    </lineage>
</organism>
<dbReference type="EMBL" id="JADEWL010000113">
    <property type="protein sequence ID" value="MBE9215687.1"/>
    <property type="molecule type" value="Genomic_DNA"/>
</dbReference>
<dbReference type="RefSeq" id="WP_193923875.1">
    <property type="nucleotide sequence ID" value="NZ_JADEWL010000113.1"/>
</dbReference>
<name>A0A8J7F5R6_9CYAN</name>
<dbReference type="AlphaFoldDB" id="A0A8J7F5R6"/>
<evidence type="ECO:0000313" key="2">
    <source>
        <dbReference type="Proteomes" id="UP000620559"/>
    </source>
</evidence>
<accession>A0A8J7F5R6</accession>
<comment type="caution">
    <text evidence="1">The sequence shown here is derived from an EMBL/GenBank/DDBJ whole genome shotgun (WGS) entry which is preliminary data.</text>
</comment>
<gene>
    <name evidence="1" type="ORF">IQ247_23980</name>
</gene>
<reference evidence="1" key="1">
    <citation type="submission" date="2020-10" db="EMBL/GenBank/DDBJ databases">
        <authorList>
            <person name="Castelo-Branco R."/>
            <person name="Eusebio N."/>
            <person name="Adriana R."/>
            <person name="Vieira A."/>
            <person name="Brugerolle De Fraissinette N."/>
            <person name="Rezende De Castro R."/>
            <person name="Schneider M.P."/>
            <person name="Vasconcelos V."/>
            <person name="Leao P.N."/>
        </authorList>
    </citation>
    <scope>NUCLEOTIDE SEQUENCE</scope>
    <source>
        <strain evidence="1">LEGE 06105</strain>
    </source>
</reference>
<sequence>MSNCNSDPCLAGIEEKLDQNKINWLNVEVPIITCELQNGEYKPKRETKKVKVLSTSSGSETLKVQYNFQEIAKTNEELCLLKNLEPTLAVPEWWQARVFQRPQLVIQYAEETNGKLGRSRWSVSLPHYNKQKTFKPDFPKYKKGNTEGVLVLTDNSKIIINASSKSEVIRVINSLKNFVDAKFLKGIQPPRIGERNKVYKSANVVPVRCSYFPKGQQDVAPEWSIKLWEKKK</sequence>